<reference evidence="15 16" key="1">
    <citation type="submission" date="2014-06" db="EMBL/GenBank/DDBJ databases">
        <title>Draft genome sequence of Bacillus manliponensis JCM 15802 (MCCC 1A00708).</title>
        <authorList>
            <person name="Lai Q."/>
            <person name="Liu Y."/>
            <person name="Shao Z."/>
        </authorList>
    </citation>
    <scope>NUCLEOTIDE SEQUENCE [LARGE SCALE GENOMIC DNA]</scope>
    <source>
        <strain evidence="15 16">JCM 15802</strain>
    </source>
</reference>
<evidence type="ECO:0000256" key="11">
    <source>
        <dbReference type="PROSITE-ProRule" id="PRU00284"/>
    </source>
</evidence>
<dbReference type="Pfam" id="PF00672">
    <property type="entry name" value="HAMP"/>
    <property type="match status" value="1"/>
</dbReference>
<evidence type="ECO:0000256" key="9">
    <source>
        <dbReference type="ARBA" id="ARBA00029447"/>
    </source>
</evidence>
<dbReference type="PANTHER" id="PTHR32089">
    <property type="entry name" value="METHYL-ACCEPTING CHEMOTAXIS PROTEIN MCPB"/>
    <property type="match status" value="1"/>
</dbReference>
<feature type="domain" description="Methyl-accepting transducer" evidence="13">
    <location>
        <begin position="371"/>
        <end position="607"/>
    </location>
</feature>
<dbReference type="InterPro" id="IPR033479">
    <property type="entry name" value="dCache_1"/>
</dbReference>
<gene>
    <name evidence="15" type="ORF">BAMA_15940</name>
</gene>
<name>A0A073JSP8_9BACI</name>
<evidence type="ECO:0000313" key="15">
    <source>
        <dbReference type="EMBL" id="KEK17277.1"/>
    </source>
</evidence>
<dbReference type="SUPFAM" id="SSF58104">
    <property type="entry name" value="Methyl-accepting chemotaxis protein (MCP) signaling domain"/>
    <property type="match status" value="1"/>
</dbReference>
<evidence type="ECO:0000259" key="14">
    <source>
        <dbReference type="PROSITE" id="PS50885"/>
    </source>
</evidence>
<dbReference type="SUPFAM" id="SSF103190">
    <property type="entry name" value="Sensory domain-like"/>
    <property type="match status" value="1"/>
</dbReference>
<dbReference type="Gene3D" id="3.30.450.20">
    <property type="entry name" value="PAS domain"/>
    <property type="match status" value="2"/>
</dbReference>
<evidence type="ECO:0000256" key="8">
    <source>
        <dbReference type="ARBA" id="ARBA00023224"/>
    </source>
</evidence>
<dbReference type="EMBL" id="JOTN01000034">
    <property type="protein sequence ID" value="KEK17277.1"/>
    <property type="molecule type" value="Genomic_DNA"/>
</dbReference>
<evidence type="ECO:0000256" key="1">
    <source>
        <dbReference type="ARBA" id="ARBA00004651"/>
    </source>
</evidence>
<dbReference type="InterPro" id="IPR004089">
    <property type="entry name" value="MCPsignal_dom"/>
</dbReference>
<dbReference type="CDD" id="cd12912">
    <property type="entry name" value="PDC2_MCP_like"/>
    <property type="match status" value="1"/>
</dbReference>
<comment type="function">
    <text evidence="10">Chemotactic-signal transducers respond to changes in the concentration of attractants and repellents in the environment, transduce a signal from the outside to the inside of the cell, and facilitate sensory adaptation through the variation of the level of methylation.</text>
</comment>
<dbReference type="InterPro" id="IPR029151">
    <property type="entry name" value="Sensor-like_sf"/>
</dbReference>
<evidence type="ECO:0000313" key="16">
    <source>
        <dbReference type="Proteomes" id="UP000027822"/>
    </source>
</evidence>
<comment type="similarity">
    <text evidence="9">Belongs to the methyl-accepting chemotaxis (MCP) protein family.</text>
</comment>
<dbReference type="STRING" id="574376.BAMA_15940"/>
<dbReference type="FunFam" id="1.10.8.500:FF:000002">
    <property type="entry name" value="Methyl-accepting chemotaxis protein"/>
    <property type="match status" value="1"/>
</dbReference>
<dbReference type="AlphaFoldDB" id="A0A073JSP8"/>
<dbReference type="FunFam" id="1.10.287.950:FF:000003">
    <property type="entry name" value="Methyl-accepting chemotaxis protein"/>
    <property type="match status" value="1"/>
</dbReference>
<evidence type="ECO:0000256" key="12">
    <source>
        <dbReference type="SAM" id="Phobius"/>
    </source>
</evidence>
<keyword evidence="3" id="KW-0488">Methylation</keyword>
<comment type="caution">
    <text evidence="15">The sequence shown here is derived from an EMBL/GenBank/DDBJ whole genome shotgun (WGS) entry which is preliminary data.</text>
</comment>
<accession>A0A073JSP8</accession>
<dbReference type="Pfam" id="PF00015">
    <property type="entry name" value="MCPsignal"/>
    <property type="match status" value="1"/>
</dbReference>
<dbReference type="PROSITE" id="PS50111">
    <property type="entry name" value="CHEMOTAXIS_TRANSDUC_2"/>
    <property type="match status" value="1"/>
</dbReference>
<evidence type="ECO:0000256" key="5">
    <source>
        <dbReference type="ARBA" id="ARBA00022692"/>
    </source>
</evidence>
<dbReference type="FunFam" id="3.30.450.20:FF:000048">
    <property type="entry name" value="Methyl-accepting chemotaxis protein"/>
    <property type="match status" value="1"/>
</dbReference>
<dbReference type="Proteomes" id="UP000027822">
    <property type="component" value="Unassembled WGS sequence"/>
</dbReference>
<dbReference type="InterPro" id="IPR003660">
    <property type="entry name" value="HAMP_dom"/>
</dbReference>
<dbReference type="OrthoDB" id="9760371at2"/>
<dbReference type="eggNOG" id="COG0840">
    <property type="taxonomic scope" value="Bacteria"/>
</dbReference>
<dbReference type="RefSeq" id="WP_034643719.1">
    <property type="nucleotide sequence ID" value="NZ_JOTN01000034.1"/>
</dbReference>
<keyword evidence="5 12" id="KW-0812">Transmembrane</keyword>
<dbReference type="Gene3D" id="1.10.8.500">
    <property type="entry name" value="HAMP domain in histidine kinase"/>
    <property type="match status" value="1"/>
</dbReference>
<dbReference type="Gene3D" id="1.10.287.950">
    <property type="entry name" value="Methyl-accepting chemotaxis protein"/>
    <property type="match status" value="1"/>
</dbReference>
<keyword evidence="4" id="KW-0145">Chemotaxis</keyword>
<evidence type="ECO:0000256" key="7">
    <source>
        <dbReference type="ARBA" id="ARBA00023136"/>
    </source>
</evidence>
<feature type="domain" description="HAMP" evidence="14">
    <location>
        <begin position="300"/>
        <end position="352"/>
    </location>
</feature>
<evidence type="ECO:0000259" key="13">
    <source>
        <dbReference type="PROSITE" id="PS50111"/>
    </source>
</evidence>
<dbReference type="GO" id="GO:0005886">
    <property type="term" value="C:plasma membrane"/>
    <property type="evidence" value="ECO:0007669"/>
    <property type="project" value="UniProtKB-SubCell"/>
</dbReference>
<keyword evidence="7 12" id="KW-0472">Membrane</keyword>
<keyword evidence="2" id="KW-1003">Cell membrane</keyword>
<keyword evidence="16" id="KW-1185">Reference proteome</keyword>
<protein>
    <submittedName>
        <fullName evidence="15">Chemotaxis protein</fullName>
    </submittedName>
</protein>
<dbReference type="SMART" id="SM00283">
    <property type="entry name" value="MA"/>
    <property type="match status" value="1"/>
</dbReference>
<dbReference type="Pfam" id="PF02743">
    <property type="entry name" value="dCache_1"/>
    <property type="match status" value="1"/>
</dbReference>
<dbReference type="CDD" id="cd12914">
    <property type="entry name" value="PDC1_DGC_like"/>
    <property type="match status" value="1"/>
</dbReference>
<dbReference type="CDD" id="cd06225">
    <property type="entry name" value="HAMP"/>
    <property type="match status" value="1"/>
</dbReference>
<feature type="transmembrane region" description="Helical" evidence="12">
    <location>
        <begin position="276"/>
        <end position="299"/>
    </location>
</feature>
<feature type="transmembrane region" description="Helical" evidence="12">
    <location>
        <begin position="12"/>
        <end position="34"/>
    </location>
</feature>
<evidence type="ECO:0000256" key="6">
    <source>
        <dbReference type="ARBA" id="ARBA00022989"/>
    </source>
</evidence>
<proteinExistence type="inferred from homology"/>
<sequence length="619" mass="67479">MLKRIKKASIKAKLLFSFIMILVIPSVMIGWISYQTAEQSLSDSTVDTAKDSVEILDNIITKEIKAKHVDTAYFAKSFTKAIYEQEGEAGIQSKLELYTSLHPETEAIYIGTAEGGFIQSPVVTMPEGYNPTDRPWYKEAVEKSGEVIVTTPYISSATNSIVVTIARQLDDKSGVVAIDLIIDDIVKTSKMVRIGKDGYLAIFDETKNVIVHPQKKAGEKLNDKAVDRLYEAKKGDFEYTFQGDHKHIIYTTNETTGWKIGGTMLYQEVEEAAKPIYYKTLMVIGISLLIGGICIYFLIQSIIRPLKELVASSKKISEGDLTETIVVHSNDEVGQLGESFNEMASSLRNVISQINTSAGHVTASSEELTASVRQASEATEQITSAMEQVSSSAETQNREVEEGASLLEEVSKGIQHVADSSSIISRTSLQTKQIAEDGGALVQKTVNQMQSIHQSVVHSDTIITSLDEKSKQIGEILEVIQHIAQQTNLLALNAAIEAARAGEHGRGFAIVADEVRKLAEQSEQSSSEIGKLVTHIQIDIKQTVDSMKEVGTEVQSGLTVANETKQSFSEILKSTNDIVSQINNMVDVSNKMAGDAGEVTKSVNEIASAAEENSASTQN</sequence>
<keyword evidence="6 12" id="KW-1133">Transmembrane helix</keyword>
<evidence type="ECO:0000256" key="10">
    <source>
        <dbReference type="ARBA" id="ARBA00058128"/>
    </source>
</evidence>
<feature type="non-terminal residue" evidence="15">
    <location>
        <position position="619"/>
    </location>
</feature>
<dbReference type="PANTHER" id="PTHR32089:SF114">
    <property type="entry name" value="METHYL-ACCEPTING CHEMOTAXIS PROTEIN MCPB"/>
    <property type="match status" value="1"/>
</dbReference>
<dbReference type="PROSITE" id="PS50885">
    <property type="entry name" value="HAMP"/>
    <property type="match status" value="1"/>
</dbReference>
<keyword evidence="8 11" id="KW-0807">Transducer</keyword>
<evidence type="ECO:0000256" key="2">
    <source>
        <dbReference type="ARBA" id="ARBA00022475"/>
    </source>
</evidence>
<dbReference type="CDD" id="cd11386">
    <property type="entry name" value="MCP_signal"/>
    <property type="match status" value="1"/>
</dbReference>
<evidence type="ECO:0000256" key="3">
    <source>
        <dbReference type="ARBA" id="ARBA00022481"/>
    </source>
</evidence>
<dbReference type="GO" id="GO:0006935">
    <property type="term" value="P:chemotaxis"/>
    <property type="evidence" value="ECO:0007669"/>
    <property type="project" value="UniProtKB-KW"/>
</dbReference>
<comment type="subcellular location">
    <subcellularLocation>
        <location evidence="1">Cell membrane</location>
        <topology evidence="1">Multi-pass membrane protein</topology>
    </subcellularLocation>
</comment>
<dbReference type="SMART" id="SM00304">
    <property type="entry name" value="HAMP"/>
    <property type="match status" value="1"/>
</dbReference>
<dbReference type="GO" id="GO:0007165">
    <property type="term" value="P:signal transduction"/>
    <property type="evidence" value="ECO:0007669"/>
    <property type="project" value="UniProtKB-KW"/>
</dbReference>
<organism evidence="15 16">
    <name type="scientific">Bacillus manliponensis</name>
    <dbReference type="NCBI Taxonomy" id="574376"/>
    <lineage>
        <taxon>Bacteria</taxon>
        <taxon>Bacillati</taxon>
        <taxon>Bacillota</taxon>
        <taxon>Bacilli</taxon>
        <taxon>Bacillales</taxon>
        <taxon>Bacillaceae</taxon>
        <taxon>Bacillus</taxon>
        <taxon>Bacillus cereus group</taxon>
    </lineage>
</organism>
<evidence type="ECO:0000256" key="4">
    <source>
        <dbReference type="ARBA" id="ARBA00022500"/>
    </source>
</evidence>